<feature type="transmembrane region" description="Helical" evidence="8">
    <location>
        <begin position="241"/>
        <end position="259"/>
    </location>
</feature>
<accession>A0ABV9RLQ2</accession>
<evidence type="ECO:0000256" key="3">
    <source>
        <dbReference type="ARBA" id="ARBA00022475"/>
    </source>
</evidence>
<proteinExistence type="inferred from homology"/>
<gene>
    <name evidence="10" type="ORF">ACFPEL_20115</name>
</gene>
<keyword evidence="5 8" id="KW-1133">Transmembrane helix</keyword>
<evidence type="ECO:0000256" key="6">
    <source>
        <dbReference type="ARBA" id="ARBA00023136"/>
    </source>
</evidence>
<name>A0ABV9RLQ2_9PSEU</name>
<evidence type="ECO:0000256" key="1">
    <source>
        <dbReference type="ARBA" id="ARBA00004651"/>
    </source>
</evidence>
<evidence type="ECO:0000256" key="5">
    <source>
        <dbReference type="ARBA" id="ARBA00022989"/>
    </source>
</evidence>
<comment type="subcellular location">
    <subcellularLocation>
        <location evidence="1">Cell membrane</location>
        <topology evidence="1">Multi-pass membrane protein</topology>
    </subcellularLocation>
</comment>
<dbReference type="InterPro" id="IPR032816">
    <property type="entry name" value="VTT_dom"/>
</dbReference>
<dbReference type="PANTHER" id="PTHR42709:SF6">
    <property type="entry name" value="UNDECAPRENYL PHOSPHATE TRANSPORTER A"/>
    <property type="match status" value="1"/>
</dbReference>
<feature type="transmembrane region" description="Helical" evidence="8">
    <location>
        <begin position="66"/>
        <end position="88"/>
    </location>
</feature>
<dbReference type="RefSeq" id="WP_274191250.1">
    <property type="nucleotide sequence ID" value="NZ_BAABHN010000041.1"/>
</dbReference>
<keyword evidence="3" id="KW-1003">Cell membrane</keyword>
<evidence type="ECO:0000259" key="9">
    <source>
        <dbReference type="Pfam" id="PF09335"/>
    </source>
</evidence>
<dbReference type="Proteomes" id="UP001595909">
    <property type="component" value="Unassembled WGS sequence"/>
</dbReference>
<organism evidence="10 11">
    <name type="scientific">Actinomycetospora chibensis</name>
    <dbReference type="NCBI Taxonomy" id="663606"/>
    <lineage>
        <taxon>Bacteria</taxon>
        <taxon>Bacillati</taxon>
        <taxon>Actinomycetota</taxon>
        <taxon>Actinomycetes</taxon>
        <taxon>Pseudonocardiales</taxon>
        <taxon>Pseudonocardiaceae</taxon>
        <taxon>Actinomycetospora</taxon>
    </lineage>
</organism>
<feature type="transmembrane region" description="Helical" evidence="8">
    <location>
        <begin position="172"/>
        <end position="195"/>
    </location>
</feature>
<evidence type="ECO:0000256" key="8">
    <source>
        <dbReference type="SAM" id="Phobius"/>
    </source>
</evidence>
<dbReference type="Pfam" id="PF09335">
    <property type="entry name" value="VTT_dom"/>
    <property type="match status" value="1"/>
</dbReference>
<evidence type="ECO:0000256" key="4">
    <source>
        <dbReference type="ARBA" id="ARBA00022692"/>
    </source>
</evidence>
<feature type="domain" description="VTT" evidence="9">
    <location>
        <begin position="105"/>
        <end position="225"/>
    </location>
</feature>
<evidence type="ECO:0000313" key="10">
    <source>
        <dbReference type="EMBL" id="MFC4834730.1"/>
    </source>
</evidence>
<keyword evidence="4 8" id="KW-0812">Transmembrane</keyword>
<dbReference type="EMBL" id="JBHSIM010000041">
    <property type="protein sequence ID" value="MFC4834730.1"/>
    <property type="molecule type" value="Genomic_DNA"/>
</dbReference>
<comment type="caution">
    <text evidence="10">The sequence shown here is derived from an EMBL/GenBank/DDBJ whole genome shotgun (WGS) entry which is preliminary data.</text>
</comment>
<evidence type="ECO:0000313" key="11">
    <source>
        <dbReference type="Proteomes" id="UP001595909"/>
    </source>
</evidence>
<sequence>MPAADGSGPDEATAGGAAEGGTGGTATPARRRRGGREYSPEEIEAAKQQWRDMRPWDSPMARADKVLVGATVAVIVLGLASLPFRPFLLASHPVLLSLATGSLSAIGAGAAFARVGDTALWLVIGAGVIGMVKFDWLFWWAGRRWGAKGVRFFVPTERAQRFVARVRSWPTWIMPLLVVAAALPGVPSLLVHLLAGLAGMRLLTFLLANAVGAALVAGLVAGLGYGLGQYAVDVVLAVDRYALWITIAIAVFVAYRAGATQNRKAREQREARPSPGE</sequence>
<evidence type="ECO:0000256" key="2">
    <source>
        <dbReference type="ARBA" id="ARBA00010792"/>
    </source>
</evidence>
<keyword evidence="6 8" id="KW-0472">Membrane</keyword>
<dbReference type="InterPro" id="IPR051311">
    <property type="entry name" value="DedA_domain"/>
</dbReference>
<comment type="similarity">
    <text evidence="2">Belongs to the DedA family.</text>
</comment>
<feature type="region of interest" description="Disordered" evidence="7">
    <location>
        <begin position="1"/>
        <end position="42"/>
    </location>
</feature>
<feature type="transmembrane region" description="Helical" evidence="8">
    <location>
        <begin position="202"/>
        <end position="221"/>
    </location>
</feature>
<evidence type="ECO:0000256" key="7">
    <source>
        <dbReference type="SAM" id="MobiDB-lite"/>
    </source>
</evidence>
<dbReference type="PANTHER" id="PTHR42709">
    <property type="entry name" value="ALKALINE PHOSPHATASE LIKE PROTEIN"/>
    <property type="match status" value="1"/>
</dbReference>
<feature type="transmembrane region" description="Helical" evidence="8">
    <location>
        <begin position="120"/>
        <end position="141"/>
    </location>
</feature>
<protein>
    <submittedName>
        <fullName evidence="10">DedA family protein</fullName>
    </submittedName>
</protein>
<reference evidence="11" key="1">
    <citation type="journal article" date="2019" name="Int. J. Syst. Evol. Microbiol.">
        <title>The Global Catalogue of Microorganisms (GCM) 10K type strain sequencing project: providing services to taxonomists for standard genome sequencing and annotation.</title>
        <authorList>
            <consortium name="The Broad Institute Genomics Platform"/>
            <consortium name="The Broad Institute Genome Sequencing Center for Infectious Disease"/>
            <person name="Wu L."/>
            <person name="Ma J."/>
        </authorList>
    </citation>
    <scope>NUCLEOTIDE SEQUENCE [LARGE SCALE GENOMIC DNA]</scope>
    <source>
        <strain evidence="11">CCUG 50347</strain>
    </source>
</reference>
<keyword evidence="11" id="KW-1185">Reference proteome</keyword>
<feature type="transmembrane region" description="Helical" evidence="8">
    <location>
        <begin position="94"/>
        <end position="113"/>
    </location>
</feature>